<dbReference type="InterPro" id="IPR050053">
    <property type="entry name" value="ATPase_alpha/beta_chains"/>
</dbReference>
<dbReference type="EC" id="7.1.2.2" evidence="1"/>
<dbReference type="InterPro" id="IPR020546">
    <property type="entry name" value="ATP_synth_F1_dsu/esu_N"/>
</dbReference>
<proteinExistence type="predicted"/>
<dbReference type="Proteomes" id="UP001153076">
    <property type="component" value="Unassembled WGS sequence"/>
</dbReference>
<dbReference type="Gene3D" id="3.40.50.300">
    <property type="entry name" value="P-loop containing nucleotide triphosphate hydrolases"/>
    <property type="match status" value="1"/>
</dbReference>
<dbReference type="InterPro" id="IPR036771">
    <property type="entry name" value="ATPsynth_dsu/esu_N"/>
</dbReference>
<dbReference type="GO" id="GO:0005524">
    <property type="term" value="F:ATP binding"/>
    <property type="evidence" value="ECO:0007669"/>
    <property type="project" value="UniProtKB-KW"/>
</dbReference>
<evidence type="ECO:0000313" key="9">
    <source>
        <dbReference type="Proteomes" id="UP001153076"/>
    </source>
</evidence>
<dbReference type="GO" id="GO:0046933">
    <property type="term" value="F:proton-transporting ATP synthase activity, rotational mechanism"/>
    <property type="evidence" value="ECO:0007669"/>
    <property type="project" value="TreeGrafter"/>
</dbReference>
<evidence type="ECO:0000259" key="7">
    <source>
        <dbReference type="Pfam" id="PF02823"/>
    </source>
</evidence>
<dbReference type="SUPFAM" id="SSF52540">
    <property type="entry name" value="P-loop containing nucleoside triphosphate hydrolases"/>
    <property type="match status" value="1"/>
</dbReference>
<feature type="domain" description="ATP synthase F1 complex delta/epsilon subunit N-terminal" evidence="7">
    <location>
        <begin position="262"/>
        <end position="327"/>
    </location>
</feature>
<dbReference type="OrthoDB" id="14523at2759"/>
<dbReference type="GO" id="GO:0005739">
    <property type="term" value="C:mitochondrion"/>
    <property type="evidence" value="ECO:0007669"/>
    <property type="project" value="GOC"/>
</dbReference>
<evidence type="ECO:0000256" key="2">
    <source>
        <dbReference type="ARBA" id="ARBA00022448"/>
    </source>
</evidence>
<organism evidence="8 9">
    <name type="scientific">Carnegiea gigantea</name>
    <dbReference type="NCBI Taxonomy" id="171969"/>
    <lineage>
        <taxon>Eukaryota</taxon>
        <taxon>Viridiplantae</taxon>
        <taxon>Streptophyta</taxon>
        <taxon>Embryophyta</taxon>
        <taxon>Tracheophyta</taxon>
        <taxon>Spermatophyta</taxon>
        <taxon>Magnoliopsida</taxon>
        <taxon>eudicotyledons</taxon>
        <taxon>Gunneridae</taxon>
        <taxon>Pentapetalae</taxon>
        <taxon>Caryophyllales</taxon>
        <taxon>Cactineae</taxon>
        <taxon>Cactaceae</taxon>
        <taxon>Cactoideae</taxon>
        <taxon>Echinocereeae</taxon>
        <taxon>Carnegiea</taxon>
    </lineage>
</organism>
<keyword evidence="4" id="KW-0406">Ion transport</keyword>
<evidence type="ECO:0000256" key="5">
    <source>
        <dbReference type="ARBA" id="ARBA00022840"/>
    </source>
</evidence>
<keyword evidence="5" id="KW-0067">ATP-binding</keyword>
<evidence type="ECO:0000256" key="6">
    <source>
        <dbReference type="ARBA" id="ARBA00048383"/>
    </source>
</evidence>
<dbReference type="SUPFAM" id="SSF51344">
    <property type="entry name" value="Epsilon subunit of F1F0-ATP synthase N-terminal domain"/>
    <property type="match status" value="1"/>
</dbReference>
<dbReference type="EMBL" id="JAKOGI010000922">
    <property type="protein sequence ID" value="KAJ8429214.1"/>
    <property type="molecule type" value="Genomic_DNA"/>
</dbReference>
<sequence>MDIAFPPCRMPNIYSAVVVKVQDTVGQQINMTCEFYRRFNARSGSYRHYGSFKNFSRRSTLRRAFNIPEESVDNSDPVNTHTICSIHRSMLAFTQLDARLSMGVGVGETVLIVKLINNIPKAQWGISVFGEVRNNVFPGGHQPPLITKMSSLEEKNYFYKTRVHNFDSNNLADPAPMMTFAHLDATTILSRGLATKGIYTIVDPLCSMSIMLQPRIIGDEHYKITCANLTHYKELHNNITILRLDKLPKEDHEATAKAMNSEMEVKEIILPTNSVQIDVLPMQTPITTAVDIRILRICLNDEWLTMALMCNFARIGNNEIIVLANKAKRGDHIDPQEPNKPLKKRKLT</sequence>
<dbReference type="GO" id="GO:0009535">
    <property type="term" value="C:chloroplast thylakoid membrane"/>
    <property type="evidence" value="ECO:0007669"/>
    <property type="project" value="TreeGrafter"/>
</dbReference>
<evidence type="ECO:0000313" key="8">
    <source>
        <dbReference type="EMBL" id="KAJ8429214.1"/>
    </source>
</evidence>
<keyword evidence="4" id="KW-0375">Hydrogen ion transport</keyword>
<accession>A0A9Q1JQJ6</accession>
<dbReference type="SUPFAM" id="SSF47917">
    <property type="entry name" value="C-terminal domain of alpha and beta subunits of F1 ATP synthase"/>
    <property type="match status" value="1"/>
</dbReference>
<dbReference type="GO" id="GO:0042776">
    <property type="term" value="P:proton motive force-driven mitochondrial ATP synthesis"/>
    <property type="evidence" value="ECO:0007669"/>
    <property type="project" value="TreeGrafter"/>
</dbReference>
<evidence type="ECO:0000256" key="3">
    <source>
        <dbReference type="ARBA" id="ARBA00022741"/>
    </source>
</evidence>
<gene>
    <name evidence="8" type="ORF">Cgig2_012342</name>
</gene>
<comment type="caution">
    <text evidence="8">The sequence shown here is derived from an EMBL/GenBank/DDBJ whole genome shotgun (WGS) entry which is preliminary data.</text>
</comment>
<dbReference type="PANTHER" id="PTHR15184:SF76">
    <property type="entry name" value="ATP SYNTHASE SUBUNIT BETA, CHLOROPLASTIC"/>
    <property type="match status" value="1"/>
</dbReference>
<comment type="catalytic activity">
    <reaction evidence="6">
        <text>ATP + H2O + 4 H(+)(in) = ADP + phosphate + 5 H(+)(out)</text>
        <dbReference type="Rhea" id="RHEA:57720"/>
        <dbReference type="ChEBI" id="CHEBI:15377"/>
        <dbReference type="ChEBI" id="CHEBI:15378"/>
        <dbReference type="ChEBI" id="CHEBI:30616"/>
        <dbReference type="ChEBI" id="CHEBI:43474"/>
        <dbReference type="ChEBI" id="CHEBI:456216"/>
        <dbReference type="EC" id="7.1.2.2"/>
    </reaction>
</comment>
<evidence type="ECO:0000256" key="4">
    <source>
        <dbReference type="ARBA" id="ARBA00022781"/>
    </source>
</evidence>
<evidence type="ECO:0000256" key="1">
    <source>
        <dbReference type="ARBA" id="ARBA00012473"/>
    </source>
</evidence>
<protein>
    <recommendedName>
        <fullName evidence="1">H(+)-transporting two-sector ATPase</fullName>
        <ecNumber evidence="1">7.1.2.2</ecNumber>
    </recommendedName>
</protein>
<reference evidence="8" key="1">
    <citation type="submission" date="2022-04" db="EMBL/GenBank/DDBJ databases">
        <title>Carnegiea gigantea Genome sequencing and assembly v2.</title>
        <authorList>
            <person name="Copetti D."/>
            <person name="Sanderson M.J."/>
            <person name="Burquez A."/>
            <person name="Wojciechowski M.F."/>
        </authorList>
    </citation>
    <scope>NUCLEOTIDE SEQUENCE</scope>
    <source>
        <strain evidence="8">SGP5-SGP5p</strain>
        <tissue evidence="8">Aerial part</tissue>
    </source>
</reference>
<keyword evidence="9" id="KW-1185">Reference proteome</keyword>
<dbReference type="AlphaFoldDB" id="A0A9Q1JQJ6"/>
<keyword evidence="2" id="KW-0813">Transport</keyword>
<keyword evidence="3" id="KW-0547">Nucleotide-binding</keyword>
<dbReference type="PANTHER" id="PTHR15184">
    <property type="entry name" value="ATP SYNTHASE"/>
    <property type="match status" value="1"/>
</dbReference>
<dbReference type="InterPro" id="IPR027417">
    <property type="entry name" value="P-loop_NTPase"/>
</dbReference>
<dbReference type="Pfam" id="PF02823">
    <property type="entry name" value="ATP-synt_DE_N"/>
    <property type="match status" value="1"/>
</dbReference>
<dbReference type="Gene3D" id="2.60.15.10">
    <property type="entry name" value="F0F1 ATP synthase delta/epsilon subunit, N-terminal"/>
    <property type="match status" value="1"/>
</dbReference>
<name>A0A9Q1JQJ6_9CARY</name>